<dbReference type="Proteomes" id="UP001141950">
    <property type="component" value="Unassembled WGS sequence"/>
</dbReference>
<accession>A0A9X2MR71</accession>
<gene>
    <name evidence="2" type="ORF">NQZ67_10685</name>
</gene>
<sequence>MIAHIPNESLLDKDEIISRLGEALKEKKPYCLVRIGDGENFVLSQDSVYTMEHTLQQLWVQEANKGRKGVRLPNIALRDQIVTAIREADIVGILAQNDKVIRAHPNHKRVLTNRIFQHFGLEPKAVCNAIVNRELIHYQPFWQMLAEQGARVVLVSRWAGGTKQRLIRPPFNLNIPFTLPFERNEMMESTLEVLESRKDEYDIMLASCGVNAVVLAHQVAARIGKIGVDFGIGSQIISYMKS</sequence>
<name>A0A9X2MR71_9BACL</name>
<dbReference type="RefSeq" id="WP_257445313.1">
    <property type="nucleotide sequence ID" value="NZ_JANIPJ010000006.1"/>
</dbReference>
<comment type="caution">
    <text evidence="2">The sequence shown here is derived from an EMBL/GenBank/DDBJ whole genome shotgun (WGS) entry which is preliminary data.</text>
</comment>
<dbReference type="NCBIfam" id="NF040628">
    <property type="entry name" value="GT-D_rel"/>
    <property type="match status" value="1"/>
</dbReference>
<dbReference type="EMBL" id="JANIPJ010000006">
    <property type="protein sequence ID" value="MCR2804348.1"/>
    <property type="molecule type" value="Genomic_DNA"/>
</dbReference>
<dbReference type="InterPro" id="IPR055171">
    <property type="entry name" value="GT-D-like"/>
</dbReference>
<dbReference type="Pfam" id="PF22882">
    <property type="entry name" value="GT-D-like"/>
    <property type="match status" value="1"/>
</dbReference>
<evidence type="ECO:0000313" key="3">
    <source>
        <dbReference type="Proteomes" id="UP001141950"/>
    </source>
</evidence>
<proteinExistence type="predicted"/>
<evidence type="ECO:0000313" key="2">
    <source>
        <dbReference type="EMBL" id="MCR2804348.1"/>
    </source>
</evidence>
<reference evidence="2" key="1">
    <citation type="submission" date="2022-08" db="EMBL/GenBank/DDBJ databases">
        <title>The genomic sequence of strain Paenibacillus sp. SCIV0701.</title>
        <authorList>
            <person name="Zhao H."/>
        </authorList>
    </citation>
    <scope>NUCLEOTIDE SEQUENCE</scope>
    <source>
        <strain evidence="2">SCIV0701</strain>
    </source>
</reference>
<protein>
    <submittedName>
        <fullName evidence="2">GT-D fold domain-containing glycosyltransferase</fullName>
    </submittedName>
</protein>
<organism evidence="2 3">
    <name type="scientific">Paenibacillus soyae</name>
    <dbReference type="NCBI Taxonomy" id="2969249"/>
    <lineage>
        <taxon>Bacteria</taxon>
        <taxon>Bacillati</taxon>
        <taxon>Bacillota</taxon>
        <taxon>Bacilli</taxon>
        <taxon>Bacillales</taxon>
        <taxon>Paenibacillaceae</taxon>
        <taxon>Paenibacillus</taxon>
    </lineage>
</organism>
<dbReference type="InterPro" id="IPR049785">
    <property type="entry name" value="GT-D-like_firm"/>
</dbReference>
<dbReference type="AlphaFoldDB" id="A0A9X2MR71"/>
<evidence type="ECO:0000259" key="1">
    <source>
        <dbReference type="Pfam" id="PF22882"/>
    </source>
</evidence>
<feature type="domain" description="GT-D fold-like" evidence="1">
    <location>
        <begin position="12"/>
        <end position="236"/>
    </location>
</feature>
<keyword evidence="3" id="KW-1185">Reference proteome</keyword>